<reference evidence="2" key="1">
    <citation type="journal article" date="2024" name="IScience">
        <title>Strigolactones Initiate the Formation of Haustorium-like Structures in Castilleja.</title>
        <authorList>
            <person name="Buerger M."/>
            <person name="Peterson D."/>
            <person name="Chory J."/>
        </authorList>
    </citation>
    <scope>NUCLEOTIDE SEQUENCE [LARGE SCALE GENOMIC DNA]</scope>
</reference>
<proteinExistence type="predicted"/>
<gene>
    <name evidence="1" type="ORF">CASFOL_015860</name>
</gene>
<evidence type="ECO:0000313" key="1">
    <source>
        <dbReference type="EMBL" id="KAL3640892.1"/>
    </source>
</evidence>
<dbReference type="Proteomes" id="UP001632038">
    <property type="component" value="Unassembled WGS sequence"/>
</dbReference>
<keyword evidence="2" id="KW-1185">Reference proteome</keyword>
<sequence length="66" mass="7704">MLRSVDEQVGTDQTDKIERFHGKLLCCNPRLPAKQSSSSHMVEAAKYFKEKIKLHQIGWTMYCRMC</sequence>
<dbReference type="AlphaFoldDB" id="A0ABD3DIR1"/>
<comment type="caution">
    <text evidence="1">The sequence shown here is derived from an EMBL/GenBank/DDBJ whole genome shotgun (WGS) entry which is preliminary data.</text>
</comment>
<evidence type="ECO:0000313" key="2">
    <source>
        <dbReference type="Proteomes" id="UP001632038"/>
    </source>
</evidence>
<protein>
    <submittedName>
        <fullName evidence="1">Uncharacterized protein</fullName>
    </submittedName>
</protein>
<dbReference type="EMBL" id="JAVIJP010000017">
    <property type="protein sequence ID" value="KAL3640892.1"/>
    <property type="molecule type" value="Genomic_DNA"/>
</dbReference>
<organism evidence="1 2">
    <name type="scientific">Castilleja foliolosa</name>
    <dbReference type="NCBI Taxonomy" id="1961234"/>
    <lineage>
        <taxon>Eukaryota</taxon>
        <taxon>Viridiplantae</taxon>
        <taxon>Streptophyta</taxon>
        <taxon>Embryophyta</taxon>
        <taxon>Tracheophyta</taxon>
        <taxon>Spermatophyta</taxon>
        <taxon>Magnoliopsida</taxon>
        <taxon>eudicotyledons</taxon>
        <taxon>Gunneridae</taxon>
        <taxon>Pentapetalae</taxon>
        <taxon>asterids</taxon>
        <taxon>lamiids</taxon>
        <taxon>Lamiales</taxon>
        <taxon>Orobanchaceae</taxon>
        <taxon>Pedicularideae</taxon>
        <taxon>Castillejinae</taxon>
        <taxon>Castilleja</taxon>
    </lineage>
</organism>
<name>A0ABD3DIR1_9LAMI</name>
<accession>A0ABD3DIR1</accession>